<dbReference type="InterPro" id="IPR010710">
    <property type="entry name" value="DUF1289"/>
</dbReference>
<dbReference type="AlphaFoldDB" id="A0A5C6BWY5"/>
<evidence type="ECO:0008006" key="3">
    <source>
        <dbReference type="Google" id="ProtNLM"/>
    </source>
</evidence>
<name>A0A5C6BWY5_9BACT</name>
<dbReference type="Pfam" id="PF06945">
    <property type="entry name" value="DUF1289"/>
    <property type="match status" value="1"/>
</dbReference>
<proteinExistence type="predicted"/>
<dbReference type="Proteomes" id="UP000319908">
    <property type="component" value="Unassembled WGS sequence"/>
</dbReference>
<protein>
    <recommendedName>
        <fullName evidence="3">Fe-S protein</fullName>
    </recommendedName>
</protein>
<evidence type="ECO:0000313" key="2">
    <source>
        <dbReference type="Proteomes" id="UP000319908"/>
    </source>
</evidence>
<sequence>MMPATVVRSPCIGICLVNDRQICTGCHRTLDEIGRWSIATSDEKRSILNSVQSRRFAALADRRTDEEPD</sequence>
<accession>A0A5C6BWY5</accession>
<dbReference type="OrthoDB" id="9811423at2"/>
<comment type="caution">
    <text evidence="1">The sequence shown here is derived from an EMBL/GenBank/DDBJ whole genome shotgun (WGS) entry which is preliminary data.</text>
</comment>
<gene>
    <name evidence="1" type="ORF">Poly21_29880</name>
</gene>
<dbReference type="RefSeq" id="WP_146407578.1">
    <property type="nucleotide sequence ID" value="NZ_SJPU01000002.1"/>
</dbReference>
<dbReference type="EMBL" id="SJPU01000002">
    <property type="protein sequence ID" value="TWU15786.1"/>
    <property type="molecule type" value="Genomic_DNA"/>
</dbReference>
<dbReference type="PANTHER" id="PTHR35175:SF2">
    <property type="entry name" value="DUF1289 DOMAIN-CONTAINING PROTEIN"/>
    <property type="match status" value="1"/>
</dbReference>
<dbReference type="PANTHER" id="PTHR35175">
    <property type="entry name" value="DUF1289 DOMAIN-CONTAINING PROTEIN"/>
    <property type="match status" value="1"/>
</dbReference>
<keyword evidence="2" id="KW-1185">Reference proteome</keyword>
<reference evidence="1 2" key="1">
    <citation type="journal article" date="2020" name="Antonie Van Leeuwenhoek">
        <title>Rhodopirellula heiligendammensis sp. nov., Rhodopirellula pilleata sp. nov., and Rhodopirellula solitaria sp. nov. isolated from natural or artificial marine surfaces in Northern Germany and California, USA, and emended description of the genus Rhodopirellula.</title>
        <authorList>
            <person name="Kallscheuer N."/>
            <person name="Wiegand S."/>
            <person name="Jogler M."/>
            <person name="Boedeker C."/>
            <person name="Peeters S.H."/>
            <person name="Rast P."/>
            <person name="Heuer A."/>
            <person name="Jetten M.S.M."/>
            <person name="Rohde M."/>
            <person name="Jogler C."/>
        </authorList>
    </citation>
    <scope>NUCLEOTIDE SEQUENCE [LARGE SCALE GENOMIC DNA]</scope>
    <source>
        <strain evidence="1 2">Poly21</strain>
    </source>
</reference>
<organism evidence="1 2">
    <name type="scientific">Allorhodopirellula heiligendammensis</name>
    <dbReference type="NCBI Taxonomy" id="2714739"/>
    <lineage>
        <taxon>Bacteria</taxon>
        <taxon>Pseudomonadati</taxon>
        <taxon>Planctomycetota</taxon>
        <taxon>Planctomycetia</taxon>
        <taxon>Pirellulales</taxon>
        <taxon>Pirellulaceae</taxon>
        <taxon>Allorhodopirellula</taxon>
    </lineage>
</organism>
<evidence type="ECO:0000313" key="1">
    <source>
        <dbReference type="EMBL" id="TWU15786.1"/>
    </source>
</evidence>